<dbReference type="SUPFAM" id="SSF51161">
    <property type="entry name" value="Trimeric LpxA-like enzymes"/>
    <property type="match status" value="1"/>
</dbReference>
<comment type="similarity">
    <text evidence="1">Belongs to the transferase hexapeptide repeat family.</text>
</comment>
<dbReference type="InterPro" id="IPR011053">
    <property type="entry name" value="Single_hybrid_motif"/>
</dbReference>
<dbReference type="AlphaFoldDB" id="A0A3N2DRB6"/>
<dbReference type="PANTHER" id="PTHR43300">
    <property type="entry name" value="ACETYLTRANSFERASE"/>
    <property type="match status" value="1"/>
</dbReference>
<evidence type="ECO:0000256" key="2">
    <source>
        <dbReference type="ARBA" id="ARBA00022737"/>
    </source>
</evidence>
<keyword evidence="7" id="KW-1185">Reference proteome</keyword>
<dbReference type="InterPro" id="IPR056729">
    <property type="entry name" value="GMPPB_C"/>
</dbReference>
<dbReference type="InterPro" id="IPR000089">
    <property type="entry name" value="Biotin_lipoyl"/>
</dbReference>
<dbReference type="Pfam" id="PF00364">
    <property type="entry name" value="Biotin_lipoyl"/>
    <property type="match status" value="1"/>
</dbReference>
<evidence type="ECO:0000259" key="4">
    <source>
        <dbReference type="Pfam" id="PF00364"/>
    </source>
</evidence>
<dbReference type="EMBL" id="RKHR01000004">
    <property type="protein sequence ID" value="ROS01845.1"/>
    <property type="molecule type" value="Genomic_DNA"/>
</dbReference>
<keyword evidence="6" id="KW-0808">Transferase</keyword>
<dbReference type="InterPro" id="IPR011004">
    <property type="entry name" value="Trimer_LpxA-like_sf"/>
</dbReference>
<proteinExistence type="inferred from homology"/>
<reference evidence="6 7" key="1">
    <citation type="submission" date="2018-11" db="EMBL/GenBank/DDBJ databases">
        <title>Genomic Encyclopedia of Type Strains, Phase IV (KMG-IV): sequencing the most valuable type-strain genomes for metagenomic binning, comparative biology and taxonomic classification.</title>
        <authorList>
            <person name="Goeker M."/>
        </authorList>
    </citation>
    <scope>NUCLEOTIDE SEQUENCE [LARGE SCALE GENOMIC DNA]</scope>
    <source>
        <strain evidence="6 7">DSM 100316</strain>
    </source>
</reference>
<dbReference type="Gene3D" id="2.160.10.10">
    <property type="entry name" value="Hexapeptide repeat proteins"/>
    <property type="match status" value="1"/>
</dbReference>
<keyword evidence="3" id="KW-0012">Acyltransferase</keyword>
<accession>A0A3N2DRB6</accession>
<dbReference type="RefSeq" id="WP_123712600.1">
    <property type="nucleotide sequence ID" value="NZ_RKHR01000004.1"/>
</dbReference>
<dbReference type="InterPro" id="IPR050179">
    <property type="entry name" value="Trans_hexapeptide_repeat"/>
</dbReference>
<feature type="domain" description="Mannose-1-phosphate guanyltransferase C-terminal" evidence="5">
    <location>
        <begin position="262"/>
        <end position="350"/>
    </location>
</feature>
<gene>
    <name evidence="6" type="ORF">EDC56_2294</name>
</gene>
<feature type="domain" description="Lipoyl-binding" evidence="4">
    <location>
        <begin position="28"/>
        <end position="77"/>
    </location>
</feature>
<dbReference type="Proteomes" id="UP000275394">
    <property type="component" value="Unassembled WGS sequence"/>
</dbReference>
<dbReference type="SUPFAM" id="SSF51230">
    <property type="entry name" value="Single hybrid motif"/>
    <property type="match status" value="1"/>
</dbReference>
<sequence>MKLLAEIYAPTEVINDEFVIIQSIDCHDREEVKKGQDIIQLETSKSVVSVEAPIDGFIELLCRADDEVEVGGVIAKIWSSAKPSSKTKTSQDKTSESKAAVTSLKAKEYIAAKNLDISDLAHDGLISLDMVRAYNNAPKEIELKTIIRNVKPNHLNIIFIGTGLHADTLHTIITAQKSQHVNIVGIITHDANIVGNKQHESIVIGTEQQCTPSFWAALISHNIHVAIGYSFKDKRVCKARERIITSAEDAGVSWHNIQHRSALIEHTANTGKGTQIAQGAIIGNNVNIGTGCIINSGVIISHDCNIGDNTHIAPGAVLGGNVNIGKNCLIGMNSTVFADVKIPDDTFIANMENINTKDKF</sequence>
<name>A0A3N2DRB6_9GAMM</name>
<evidence type="ECO:0000259" key="5">
    <source>
        <dbReference type="Pfam" id="PF25087"/>
    </source>
</evidence>
<dbReference type="Pfam" id="PF25087">
    <property type="entry name" value="GMPPB_C"/>
    <property type="match status" value="1"/>
</dbReference>
<comment type="caution">
    <text evidence="6">The sequence shown here is derived from an EMBL/GenBank/DDBJ whole genome shotgun (WGS) entry which is preliminary data.</text>
</comment>
<keyword evidence="2" id="KW-0677">Repeat</keyword>
<dbReference type="Gene3D" id="2.40.50.100">
    <property type="match status" value="1"/>
</dbReference>
<evidence type="ECO:0000256" key="1">
    <source>
        <dbReference type="ARBA" id="ARBA00007274"/>
    </source>
</evidence>
<dbReference type="GO" id="GO:0016740">
    <property type="term" value="F:transferase activity"/>
    <property type="evidence" value="ECO:0007669"/>
    <property type="project" value="UniProtKB-KW"/>
</dbReference>
<protein>
    <submittedName>
        <fullName evidence="6">Transferase family hexapeptide repeat protein</fullName>
    </submittedName>
</protein>
<organism evidence="6 7">
    <name type="scientific">Sinobacterium caligoides</name>
    <dbReference type="NCBI Taxonomy" id="933926"/>
    <lineage>
        <taxon>Bacteria</taxon>
        <taxon>Pseudomonadati</taxon>
        <taxon>Pseudomonadota</taxon>
        <taxon>Gammaproteobacteria</taxon>
        <taxon>Cellvibrionales</taxon>
        <taxon>Spongiibacteraceae</taxon>
        <taxon>Sinobacterium</taxon>
    </lineage>
</organism>
<dbReference type="OrthoDB" id="9794407at2"/>
<evidence type="ECO:0000313" key="6">
    <source>
        <dbReference type="EMBL" id="ROS01845.1"/>
    </source>
</evidence>
<dbReference type="PANTHER" id="PTHR43300:SF7">
    <property type="entry name" value="UDP-N-ACETYLBACILLOSAMINE N-ACETYLTRANSFERASE"/>
    <property type="match status" value="1"/>
</dbReference>
<dbReference type="CDD" id="cd06849">
    <property type="entry name" value="lipoyl_domain"/>
    <property type="match status" value="1"/>
</dbReference>
<evidence type="ECO:0000256" key="3">
    <source>
        <dbReference type="ARBA" id="ARBA00023315"/>
    </source>
</evidence>
<evidence type="ECO:0000313" key="7">
    <source>
        <dbReference type="Proteomes" id="UP000275394"/>
    </source>
</evidence>